<dbReference type="Proteomes" id="UP000201737">
    <property type="component" value="Segment"/>
</dbReference>
<reference evidence="2 3" key="1">
    <citation type="journal article" date="2007" name="Virus Genes">
        <title>Genome sequence of Leucania seperata nucleopolyhedrovirus.</title>
        <authorList>
            <person name="Xiao H."/>
            <person name="Qi Y."/>
        </authorList>
    </citation>
    <scope>NUCLEOTIDE SEQUENCE [LARGE SCALE GENOMIC DNA]</scope>
    <source>
        <strain evidence="2 3">AH1</strain>
    </source>
</reference>
<reference evidence="2 3" key="2">
    <citation type="journal article" date="2007" name="Virus Res.">
        <title>P13 of Leucania separata multiple nuclear polyhedrosis virus affected the polyhedra and budded virions yields of AcMNPV.</title>
        <authorList>
            <person name="Du E.Q."/>
            <person name="Yan F."/>
            <person name="Jin W.X."/>
            <person name="Lu N."/>
            <person name="Xiao H.Z."/>
            <person name="Lu S.Y."/>
            <person name="Qi Y.P."/>
        </authorList>
    </citation>
    <scope>NUCLEOTIDE SEQUENCE [LARGE SCALE GENOMIC DNA]</scope>
    <source>
        <strain evidence="2 3">AH1</strain>
    </source>
</reference>
<evidence type="ECO:0000313" key="2">
    <source>
        <dbReference type="EMBL" id="AAR28907.1"/>
    </source>
</evidence>
<dbReference type="GeneID" id="5176352"/>
<feature type="region of interest" description="Disordered" evidence="1">
    <location>
        <begin position="43"/>
        <end position="70"/>
    </location>
</feature>
<feature type="region of interest" description="Disordered" evidence="1">
    <location>
        <begin position="133"/>
        <end position="159"/>
    </location>
</feature>
<evidence type="ECO:0000256" key="1">
    <source>
        <dbReference type="SAM" id="MobiDB-lite"/>
    </source>
</evidence>
<dbReference type="RefSeq" id="YP_758440.1">
    <property type="nucleotide sequence ID" value="NC_008348.1"/>
</dbReference>
<sequence length="266" mass="30662">MSIRLDCLLRQTASDMETRSGRMTCHDRNKYKRILIHRFIDEQVGGGPNKGDDDTTATTDAKKSIDRQQQQHKLLQVPLIRDVYKNMCYLRERNIQQHRTINMLKLALVNERKKYQTLLSEEGRRKITTCDQCNRAPRSSTESLVSSSSSSSSSSSPPPVMMEFVKLAVFRNDRTFYVVTGQHAYVKAKSKQFSCGTRRVIDTLTVSPKLDCQSILREAKKSYGALVEISKRRLYFKYERNADEFQTKLKYMYDVCKKSCTGVVVV</sequence>
<protein>
    <submittedName>
        <fullName evidence="2">Bro-h</fullName>
    </submittedName>
</protein>
<feature type="compositionally biased region" description="Low complexity" evidence="1">
    <location>
        <begin position="139"/>
        <end position="155"/>
    </location>
</feature>
<organismHost>
    <name type="scientific">Lepidoptera</name>
    <name type="common">moths &amp; butterflies</name>
    <dbReference type="NCBI Taxonomy" id="7088"/>
</organismHost>
<proteinExistence type="predicted"/>
<dbReference type="EMBL" id="AY394490">
    <property type="protein sequence ID" value="AAR28907.1"/>
    <property type="molecule type" value="Genomic_DNA"/>
</dbReference>
<keyword evidence="3" id="KW-1185">Reference proteome</keyword>
<accession>Q0IKX6</accession>
<dbReference type="KEGG" id="vg:5176352"/>
<evidence type="ECO:0000313" key="3">
    <source>
        <dbReference type="Proteomes" id="UP000201737"/>
    </source>
</evidence>
<name>Q0IKX6_NPVLS</name>
<organism evidence="2 3">
    <name type="scientific">Leucania separata nucleopolyhedrovirus</name>
    <name type="common">LsNPV</name>
    <dbReference type="NCBI Taxonomy" id="1307956"/>
    <lineage>
        <taxon>Viruses</taxon>
        <taxon>Viruses incertae sedis</taxon>
        <taxon>Naldaviricetes</taxon>
        <taxon>Lefavirales</taxon>
        <taxon>Baculoviridae</taxon>
        <taxon>Alphabaculovirus</taxon>
        <taxon>Alphabaculovirus leseparatae</taxon>
    </lineage>
</organism>